<keyword evidence="3 9" id="KW-0378">Hydrolase</keyword>
<feature type="binding site" evidence="6">
    <location>
        <position position="246"/>
    </location>
    <ligand>
        <name>Mg(2+)</name>
        <dbReference type="ChEBI" id="CHEBI:18420"/>
        <label>1</label>
    </ligand>
</feature>
<dbReference type="PANTHER" id="PTHR43250">
    <property type="entry name" value="EXODEOXYRIBONUCLEASE III"/>
    <property type="match status" value="1"/>
</dbReference>
<keyword evidence="2 6" id="KW-0479">Metal-binding</keyword>
<sequence length="256" mass="29363">MRIATWNVNSVRARQQRLVDWLKKHQPDALCLQELKCTDADFPFDAVKEAGYFAAVHGQKTYNGVAILAKQEPTDVVRGLSDGVDDTHARFIAATVGGVRVVSAYAPNGQQVDSDAYVYKLEWFHRLKRYLETRHKPDEPLVLGGDWNIAPDPIDVYDPAQWEGQTLFTLRERDVLQQVRAFGLTDAFRHLHPTEQKFSWWDYRMLAFPKNLGVRIDHLYLTAPLVPRVTACDVDREERKGKLPSDHAPVWLELKD</sequence>
<feature type="binding site" evidence="6">
    <location>
        <position position="34"/>
    </location>
    <ligand>
        <name>Mg(2+)</name>
        <dbReference type="ChEBI" id="CHEBI:18420"/>
        <label>1</label>
    </ligand>
</feature>
<evidence type="ECO:0000313" key="9">
    <source>
        <dbReference type="EMBL" id="RKG71685.1"/>
    </source>
</evidence>
<proteinExistence type="inferred from homology"/>
<keyword evidence="10" id="KW-1185">Reference proteome</keyword>
<evidence type="ECO:0000256" key="6">
    <source>
        <dbReference type="PIRSR" id="PIRSR604808-2"/>
    </source>
</evidence>
<feature type="domain" description="Endonuclease/exonuclease/phosphatase" evidence="8">
    <location>
        <begin position="4"/>
        <end position="247"/>
    </location>
</feature>
<dbReference type="AlphaFoldDB" id="A0A3A8HLT0"/>
<dbReference type="PANTHER" id="PTHR43250:SF2">
    <property type="entry name" value="EXODEOXYRIBONUCLEASE III"/>
    <property type="match status" value="1"/>
</dbReference>
<dbReference type="SUPFAM" id="SSF56219">
    <property type="entry name" value="DNase I-like"/>
    <property type="match status" value="1"/>
</dbReference>
<protein>
    <submittedName>
        <fullName evidence="9">Exodeoxyribonuclease III</fullName>
        <ecNumber evidence="9">3.1.11.2</ecNumber>
    </submittedName>
</protein>
<dbReference type="InterPro" id="IPR036691">
    <property type="entry name" value="Endo/exonu/phosph_ase_sf"/>
</dbReference>
<evidence type="ECO:0000256" key="1">
    <source>
        <dbReference type="ARBA" id="ARBA00007092"/>
    </source>
</evidence>
<comment type="cofactor">
    <cofactor evidence="6">
        <name>Mg(2+)</name>
        <dbReference type="ChEBI" id="CHEBI:18420"/>
    </cofactor>
    <cofactor evidence="6">
        <name>Mn(2+)</name>
        <dbReference type="ChEBI" id="CHEBI:29035"/>
    </cofactor>
    <text evidence="6">Probably binds two magnesium or manganese ions per subunit.</text>
</comment>
<reference evidence="10" key="1">
    <citation type="submission" date="2018-09" db="EMBL/GenBank/DDBJ databases">
        <authorList>
            <person name="Livingstone P.G."/>
            <person name="Whitworth D.E."/>
        </authorList>
    </citation>
    <scope>NUCLEOTIDE SEQUENCE [LARGE SCALE GENOMIC DNA]</scope>
    <source>
        <strain evidence="10">CA054A</strain>
    </source>
</reference>
<dbReference type="GO" id="GO:0008311">
    <property type="term" value="F:double-stranded DNA 3'-5' DNA exonuclease activity"/>
    <property type="evidence" value="ECO:0007669"/>
    <property type="project" value="UniProtKB-EC"/>
</dbReference>
<organism evidence="9 10">
    <name type="scientific">Corallococcus terminator</name>
    <dbReference type="NCBI Taxonomy" id="2316733"/>
    <lineage>
        <taxon>Bacteria</taxon>
        <taxon>Pseudomonadati</taxon>
        <taxon>Myxococcota</taxon>
        <taxon>Myxococcia</taxon>
        <taxon>Myxococcales</taxon>
        <taxon>Cystobacterineae</taxon>
        <taxon>Myxococcaceae</taxon>
        <taxon>Corallococcus</taxon>
    </lineage>
</organism>
<feature type="site" description="Interaction with DNA substrate" evidence="7">
    <location>
        <position position="247"/>
    </location>
</feature>
<keyword evidence="6" id="KW-0464">Manganese</keyword>
<gene>
    <name evidence="9" type="primary">xth</name>
    <name evidence="9" type="ORF">D7V88_39205</name>
</gene>
<dbReference type="EC" id="3.1.11.2" evidence="9"/>
<feature type="site" description="Transition state stabilizer" evidence="7">
    <location>
        <position position="148"/>
    </location>
</feature>
<feature type="binding site" evidence="6">
    <location>
        <position position="247"/>
    </location>
    <ligand>
        <name>Mg(2+)</name>
        <dbReference type="ChEBI" id="CHEBI:18420"/>
        <label>1</label>
    </ligand>
</feature>
<dbReference type="RefSeq" id="WP_120545630.1">
    <property type="nucleotide sequence ID" value="NZ_RAVZ01000513.1"/>
</dbReference>
<name>A0A3A8HLT0_9BACT</name>
<accession>A0A3A8HLT0</accession>
<feature type="active site" description="Proton acceptor" evidence="5">
    <location>
        <position position="247"/>
    </location>
</feature>
<feature type="active site" description="Proton donor/acceptor" evidence="5">
    <location>
        <position position="146"/>
    </location>
</feature>
<keyword evidence="4 6" id="KW-0460">Magnesium</keyword>
<evidence type="ECO:0000256" key="5">
    <source>
        <dbReference type="PIRSR" id="PIRSR604808-1"/>
    </source>
</evidence>
<dbReference type="InterPro" id="IPR004808">
    <property type="entry name" value="AP_endonuc_1"/>
</dbReference>
<dbReference type="EMBL" id="RAVZ01000513">
    <property type="protein sequence ID" value="RKG71685.1"/>
    <property type="molecule type" value="Genomic_DNA"/>
</dbReference>
<comment type="similarity">
    <text evidence="1">Belongs to the DNA repair enzymes AP/ExoA family.</text>
</comment>
<feature type="site" description="Important for catalytic activity" evidence="7">
    <location>
        <position position="217"/>
    </location>
</feature>
<evidence type="ECO:0000313" key="10">
    <source>
        <dbReference type="Proteomes" id="UP000268094"/>
    </source>
</evidence>
<evidence type="ECO:0000256" key="7">
    <source>
        <dbReference type="PIRSR" id="PIRSR604808-3"/>
    </source>
</evidence>
<dbReference type="Pfam" id="PF03372">
    <property type="entry name" value="Exo_endo_phos"/>
    <property type="match status" value="1"/>
</dbReference>
<dbReference type="InterPro" id="IPR005135">
    <property type="entry name" value="Endo/exonuclease/phosphatase"/>
</dbReference>
<dbReference type="GO" id="GO:0006281">
    <property type="term" value="P:DNA repair"/>
    <property type="evidence" value="ECO:0007669"/>
    <property type="project" value="InterPro"/>
</dbReference>
<dbReference type="OrthoDB" id="9803914at2"/>
<evidence type="ECO:0000259" key="8">
    <source>
        <dbReference type="Pfam" id="PF03372"/>
    </source>
</evidence>
<dbReference type="NCBIfam" id="TIGR00633">
    <property type="entry name" value="xth"/>
    <property type="match status" value="1"/>
</dbReference>
<feature type="active site" evidence="5">
    <location>
        <position position="105"/>
    </location>
</feature>
<dbReference type="CDD" id="cd09086">
    <property type="entry name" value="ExoIII-like_AP-endo"/>
    <property type="match status" value="1"/>
</dbReference>
<dbReference type="PROSITE" id="PS51435">
    <property type="entry name" value="AP_NUCLEASE_F1_4"/>
    <property type="match status" value="1"/>
</dbReference>
<evidence type="ECO:0000256" key="3">
    <source>
        <dbReference type="ARBA" id="ARBA00022801"/>
    </source>
</evidence>
<dbReference type="GO" id="GO:0046872">
    <property type="term" value="F:metal ion binding"/>
    <property type="evidence" value="ECO:0007669"/>
    <property type="project" value="UniProtKB-KW"/>
</dbReference>
<dbReference type="NCBIfam" id="TIGR00195">
    <property type="entry name" value="exoDNase_III"/>
    <property type="match status" value="1"/>
</dbReference>
<feature type="binding site" evidence="6">
    <location>
        <position position="148"/>
    </location>
    <ligand>
        <name>Mg(2+)</name>
        <dbReference type="ChEBI" id="CHEBI:18420"/>
        <label>1</label>
    </ligand>
</feature>
<feature type="binding site" evidence="6">
    <location>
        <position position="7"/>
    </location>
    <ligand>
        <name>Mg(2+)</name>
        <dbReference type="ChEBI" id="CHEBI:18420"/>
        <label>1</label>
    </ligand>
</feature>
<dbReference type="Gene3D" id="3.60.10.10">
    <property type="entry name" value="Endonuclease/exonuclease/phosphatase"/>
    <property type="match status" value="1"/>
</dbReference>
<comment type="caution">
    <text evidence="9">The sequence shown here is derived from an EMBL/GenBank/DDBJ whole genome shotgun (WGS) entry which is preliminary data.</text>
</comment>
<evidence type="ECO:0000256" key="4">
    <source>
        <dbReference type="ARBA" id="ARBA00022842"/>
    </source>
</evidence>
<dbReference type="InterPro" id="IPR037493">
    <property type="entry name" value="ExoIII-like"/>
</dbReference>
<evidence type="ECO:0000256" key="2">
    <source>
        <dbReference type="ARBA" id="ARBA00022723"/>
    </source>
</evidence>
<dbReference type="Proteomes" id="UP000268094">
    <property type="component" value="Unassembled WGS sequence"/>
</dbReference>
<feature type="binding site" evidence="6">
    <location>
        <position position="146"/>
    </location>
    <ligand>
        <name>Mg(2+)</name>
        <dbReference type="ChEBI" id="CHEBI:18420"/>
        <label>1</label>
    </ligand>
</feature>